<organism evidence="2 3">
    <name type="scientific">Serratia ficaria</name>
    <dbReference type="NCBI Taxonomy" id="61651"/>
    <lineage>
        <taxon>Bacteria</taxon>
        <taxon>Pseudomonadati</taxon>
        <taxon>Pseudomonadota</taxon>
        <taxon>Gammaproteobacteria</taxon>
        <taxon>Enterobacterales</taxon>
        <taxon>Yersiniaceae</taxon>
        <taxon>Serratia</taxon>
    </lineage>
</organism>
<dbReference type="Pfam" id="PF02518">
    <property type="entry name" value="HATPase_c"/>
    <property type="match status" value="1"/>
</dbReference>
<dbReference type="SUPFAM" id="SSF55874">
    <property type="entry name" value="ATPase domain of HSP90 chaperone/DNA topoisomerase II/histidine kinase"/>
    <property type="match status" value="2"/>
</dbReference>
<feature type="domain" description="Histidine kinase/HSP90-like ATPase" evidence="1">
    <location>
        <begin position="590"/>
        <end position="710"/>
    </location>
</feature>
<reference evidence="2 3" key="1">
    <citation type="submission" date="2017-06" db="EMBL/GenBank/DDBJ databases">
        <authorList>
            <consortium name="Pathogen Informatics"/>
        </authorList>
    </citation>
    <scope>NUCLEOTIDE SEQUENCE [LARGE SCALE GENOMIC DNA]</scope>
    <source>
        <strain evidence="2 3">NCTC12148</strain>
    </source>
</reference>
<dbReference type="SMART" id="SM00387">
    <property type="entry name" value="HATPase_c"/>
    <property type="match status" value="1"/>
</dbReference>
<dbReference type="RefSeq" id="WP_095095567.1">
    <property type="nucleotide sequence ID" value="NZ_CAMIQD010000003.1"/>
</dbReference>
<dbReference type="Pfam" id="PF13589">
    <property type="entry name" value="HATPase_c_3"/>
    <property type="match status" value="1"/>
</dbReference>
<protein>
    <submittedName>
        <fullName evidence="2">C4-dicarboxylate transport sensor protein dctB</fullName>
        <ecNumber evidence="2">2.7.13.3</ecNumber>
    </submittedName>
</protein>
<dbReference type="Proteomes" id="UP000215134">
    <property type="component" value="Chromosome 1"/>
</dbReference>
<dbReference type="EC" id="2.7.13.3" evidence="2"/>
<gene>
    <name evidence="2" type="primary">dctB</name>
    <name evidence="2" type="ORF">SAMEA4384070_00591</name>
</gene>
<dbReference type="InterPro" id="IPR003594">
    <property type="entry name" value="HATPase_dom"/>
</dbReference>
<evidence type="ECO:0000313" key="3">
    <source>
        <dbReference type="Proteomes" id="UP000215134"/>
    </source>
</evidence>
<evidence type="ECO:0000259" key="1">
    <source>
        <dbReference type="SMART" id="SM00387"/>
    </source>
</evidence>
<dbReference type="InterPro" id="IPR036890">
    <property type="entry name" value="HATPase_C_sf"/>
</dbReference>
<keyword evidence="2" id="KW-0808">Transferase</keyword>
<dbReference type="OrthoDB" id="9816482at2"/>
<keyword evidence="3" id="KW-1185">Reference proteome</keyword>
<dbReference type="Gene3D" id="3.30.565.10">
    <property type="entry name" value="Histidine kinase-like ATPase, C-terminal domain"/>
    <property type="match status" value="2"/>
</dbReference>
<name>A0A240AUF7_SERFI</name>
<proteinExistence type="predicted"/>
<dbReference type="GeneID" id="75025780"/>
<dbReference type="KEGG" id="sfj:SAMEA4384070_0591"/>
<dbReference type="EMBL" id="LT906479">
    <property type="protein sequence ID" value="SNV86463.1"/>
    <property type="molecule type" value="Genomic_DNA"/>
</dbReference>
<evidence type="ECO:0000313" key="2">
    <source>
        <dbReference type="EMBL" id="SNV86463.1"/>
    </source>
</evidence>
<dbReference type="GO" id="GO:0004673">
    <property type="term" value="F:protein histidine kinase activity"/>
    <property type="evidence" value="ECO:0007669"/>
    <property type="project" value="UniProtKB-EC"/>
</dbReference>
<dbReference type="AlphaFoldDB" id="A0A240AUF7"/>
<sequence>MDNKEVKLPFRPRARLLQLLGDQLIGSSRLAVFELVKNAYDADAEEVTVTLANLDSDTPSIVVYDNGDGMSLETICNIWLVPAHDHRELQRNSLKRTRLQRLPLGEKGLGRFAVHKLGDYIELVTRAHDNLECIVTIDWDDIVHKPFLSDAPVTVTTRKPIIFTEDKTGTQITIKKLRESTWTRGEVRRLLRQITSISSPFSNRSDTFKTILKVPEHSDWVDGVPDVDILLKRAPWFFEFTFHNGVFNWNYSFNGVPGIKLNKREHFGINEKLLLPPDRREISDDLQKLTKPKRITADEKTSEGIGPVEGAFYAFDRDRDIISKFADSQLIQNFLDENGGVRVYRDSIRVYNYGEPGDDWLGLDLRRVNTPGRNLSRNIIIGAVDLKLESSNQLKEKTNREGFVENDSYERLQKIVLGALSIFEIERKLDKDNIKKITNSGKNPENDNITKPLDALRKAAKKHNLSSELDPLISKAEKNYNEMRDTMLRAGLSGMGLAIVFHEIEQGVRVLYSAIEAGGNGKSLQQQAHELVRILDGFSELLRKGERQSNSIKHLVKRARDINKVRFRFHNVTLNCPALEDNADDFKSVFSFGLLLGTLNNLLDNAFYWLQVRWPDNDHEQKIYLNIEPDFHGGPAIIIADNGPGFQDDPERLTHPFFSRRPDGMGVGLYYANMVMELNGGRLIFPTAEDANIPEGFDGAIIALVFGKGEEL</sequence>
<accession>A0A240AUF7</accession>